<dbReference type="Proteomes" id="UP000305267">
    <property type="component" value="Unassembled WGS sequence"/>
</dbReference>
<dbReference type="OrthoDB" id="6788250at2"/>
<gene>
    <name evidence="1" type="ORF">FF100_33205</name>
</gene>
<dbReference type="AlphaFoldDB" id="A0A5C4L789"/>
<dbReference type="SUPFAM" id="SSF53850">
    <property type="entry name" value="Periplasmic binding protein-like II"/>
    <property type="match status" value="1"/>
</dbReference>
<accession>A0A5C4L789</accession>
<dbReference type="PANTHER" id="PTHR30024:SF2">
    <property type="entry name" value="ABC TRANSPORTER SUBSTRATE-BINDING PROTEIN"/>
    <property type="match status" value="1"/>
</dbReference>
<name>A0A5C4L789_9HYPH</name>
<organism evidence="1 2">
    <name type="scientific">Methylobacterium terricola</name>
    <dbReference type="NCBI Taxonomy" id="2583531"/>
    <lineage>
        <taxon>Bacteria</taxon>
        <taxon>Pseudomonadati</taxon>
        <taxon>Pseudomonadota</taxon>
        <taxon>Alphaproteobacteria</taxon>
        <taxon>Hyphomicrobiales</taxon>
        <taxon>Methylobacteriaceae</taxon>
        <taxon>Methylobacterium</taxon>
    </lineage>
</organism>
<protein>
    <submittedName>
        <fullName evidence="1">ABC transporter substrate-binding protein</fullName>
    </submittedName>
</protein>
<keyword evidence="2" id="KW-1185">Reference proteome</keyword>
<dbReference type="Gene3D" id="3.40.190.10">
    <property type="entry name" value="Periplasmic binding protein-like II"/>
    <property type="match status" value="2"/>
</dbReference>
<proteinExistence type="predicted"/>
<comment type="caution">
    <text evidence="1">The sequence shown here is derived from an EMBL/GenBank/DDBJ whole genome shotgun (WGS) entry which is preliminary data.</text>
</comment>
<dbReference type="PANTHER" id="PTHR30024">
    <property type="entry name" value="ALIPHATIC SULFONATES-BINDING PROTEIN-RELATED"/>
    <property type="match status" value="1"/>
</dbReference>
<dbReference type="EMBL" id="VDDA01000040">
    <property type="protein sequence ID" value="TNC07162.1"/>
    <property type="molecule type" value="Genomic_DNA"/>
</dbReference>
<sequence>MGCSPPVCFCNGVLKTEGGTMTRLRMRGITRRIAAPLLAAGLVALASASRAHAADTKPVTIAIQYGYAYLPVVVAEKLGFFERQLAAAGASGRTVAIQKISGAPAINDALISGTVDIGAYGLPGMLIAAEKTRGSLNVRGLAALVAGDNGLYVNRADITSMADFKPDDRIAVTSTTGQQGLLVRMAAEKAFGEGGARRFDRMMVQLPHPDATASLLAGGTIVGYAAPHPYSDIVEKSGKAHRLFYFSDYLGEKVTSGLLATTGAFMKTNEAAARGVVAAIAEAQDYIRKEPRKAAEIFLASEKSSLSLDEIEAVLKAASGEWGIQPQGVMRFATFMARNGLLKAAPAKWQDVFVGPVVDGSGT</sequence>
<dbReference type="Pfam" id="PF13379">
    <property type="entry name" value="NMT1_2"/>
    <property type="match status" value="1"/>
</dbReference>
<evidence type="ECO:0000313" key="2">
    <source>
        <dbReference type="Proteomes" id="UP000305267"/>
    </source>
</evidence>
<reference evidence="1 2" key="1">
    <citation type="submission" date="2019-06" db="EMBL/GenBank/DDBJ databases">
        <title>Genome of Methylobacterium sp. 17Sr1-39.</title>
        <authorList>
            <person name="Seo T."/>
        </authorList>
    </citation>
    <scope>NUCLEOTIDE SEQUENCE [LARGE SCALE GENOMIC DNA]</scope>
    <source>
        <strain evidence="1 2">17Sr1-39</strain>
    </source>
</reference>
<evidence type="ECO:0000313" key="1">
    <source>
        <dbReference type="EMBL" id="TNC07162.1"/>
    </source>
</evidence>